<evidence type="ECO:0000313" key="3">
    <source>
        <dbReference type="Proteomes" id="UP001597417"/>
    </source>
</evidence>
<dbReference type="Gene3D" id="1.10.287.1060">
    <property type="entry name" value="ESAT-6-like"/>
    <property type="match status" value="1"/>
</dbReference>
<gene>
    <name evidence="2" type="ORF">ACFSXZ_25135</name>
</gene>
<keyword evidence="3" id="KW-1185">Reference proteome</keyword>
<feature type="compositionally biased region" description="Basic and acidic residues" evidence="1">
    <location>
        <begin position="59"/>
        <end position="73"/>
    </location>
</feature>
<comment type="caution">
    <text evidence="2">The sequence shown here is derived from an EMBL/GenBank/DDBJ whole genome shotgun (WGS) entry which is preliminary data.</text>
</comment>
<organism evidence="2 3">
    <name type="scientific">Amycolatopsis pigmentata</name>
    <dbReference type="NCBI Taxonomy" id="450801"/>
    <lineage>
        <taxon>Bacteria</taxon>
        <taxon>Bacillati</taxon>
        <taxon>Actinomycetota</taxon>
        <taxon>Actinomycetes</taxon>
        <taxon>Pseudonocardiales</taxon>
        <taxon>Pseudonocardiaceae</taxon>
        <taxon>Amycolatopsis</taxon>
    </lineage>
</organism>
<dbReference type="Proteomes" id="UP001597417">
    <property type="component" value="Unassembled WGS sequence"/>
</dbReference>
<evidence type="ECO:0000256" key="1">
    <source>
        <dbReference type="SAM" id="MobiDB-lite"/>
    </source>
</evidence>
<feature type="region of interest" description="Disordered" evidence="1">
    <location>
        <begin position="59"/>
        <end position="109"/>
    </location>
</feature>
<dbReference type="EMBL" id="JBHUKR010000012">
    <property type="protein sequence ID" value="MFD2419617.1"/>
    <property type="molecule type" value="Genomic_DNA"/>
</dbReference>
<evidence type="ECO:0000313" key="2">
    <source>
        <dbReference type="EMBL" id="MFD2419617.1"/>
    </source>
</evidence>
<evidence type="ECO:0008006" key="4">
    <source>
        <dbReference type="Google" id="ProtNLM"/>
    </source>
</evidence>
<feature type="compositionally biased region" description="Basic and acidic residues" evidence="1">
    <location>
        <begin position="91"/>
        <end position="101"/>
    </location>
</feature>
<sequence length="109" mass="12248">MADDFYLDPAGLSHATRGLRDANERLSEAFSKLSEVTERHEGCWGTDDIGKTFDKKYRDPAEKAKENIKKTVEGTDSLTENLDEASESFQELDRQSAKQMDDALGQQMS</sequence>
<proteinExistence type="predicted"/>
<name>A0ABW5G0M3_9PSEU</name>
<dbReference type="RefSeq" id="WP_378267644.1">
    <property type="nucleotide sequence ID" value="NZ_JBHUKR010000012.1"/>
</dbReference>
<reference evidence="3" key="1">
    <citation type="journal article" date="2019" name="Int. J. Syst. Evol. Microbiol.">
        <title>The Global Catalogue of Microorganisms (GCM) 10K type strain sequencing project: providing services to taxonomists for standard genome sequencing and annotation.</title>
        <authorList>
            <consortium name="The Broad Institute Genomics Platform"/>
            <consortium name="The Broad Institute Genome Sequencing Center for Infectious Disease"/>
            <person name="Wu L."/>
            <person name="Ma J."/>
        </authorList>
    </citation>
    <scope>NUCLEOTIDE SEQUENCE [LARGE SCALE GENOMIC DNA]</scope>
    <source>
        <strain evidence="3">CGMCC 4.7645</strain>
    </source>
</reference>
<protein>
    <recommendedName>
        <fullName evidence="4">WXG100 family type VII secretion target</fullName>
    </recommendedName>
</protein>
<accession>A0ABW5G0M3</accession>